<evidence type="ECO:0000313" key="2">
    <source>
        <dbReference type="Proteomes" id="UP000615446"/>
    </source>
</evidence>
<sequence length="91" mass="10978">MGLPKNIFLVPVKVSDYLPSLRSYVTNGVCFRERYNWMSCDNRNSLQMHKLKMMVLVAFWLLELWWFRSFKYEIELTLNIENIFKGHKSVL</sequence>
<dbReference type="EMBL" id="BLAL01000297">
    <property type="protein sequence ID" value="GET01175.1"/>
    <property type="molecule type" value="Genomic_DNA"/>
</dbReference>
<organism evidence="1 2">
    <name type="scientific">Rhizophagus clarus</name>
    <dbReference type="NCBI Taxonomy" id="94130"/>
    <lineage>
        <taxon>Eukaryota</taxon>
        <taxon>Fungi</taxon>
        <taxon>Fungi incertae sedis</taxon>
        <taxon>Mucoromycota</taxon>
        <taxon>Glomeromycotina</taxon>
        <taxon>Glomeromycetes</taxon>
        <taxon>Glomerales</taxon>
        <taxon>Glomeraceae</taxon>
        <taxon>Rhizophagus</taxon>
    </lineage>
</organism>
<evidence type="ECO:0000313" key="1">
    <source>
        <dbReference type="EMBL" id="GET01175.1"/>
    </source>
</evidence>
<dbReference type="Proteomes" id="UP000615446">
    <property type="component" value="Unassembled WGS sequence"/>
</dbReference>
<accession>A0A8H3ME07</accession>
<proteinExistence type="predicted"/>
<reference evidence="1" key="1">
    <citation type="submission" date="2019-10" db="EMBL/GenBank/DDBJ databases">
        <title>Conservation and host-specific expression of non-tandemly repeated heterogenous ribosome RNA gene in arbuscular mycorrhizal fungi.</title>
        <authorList>
            <person name="Maeda T."/>
            <person name="Kobayashi Y."/>
            <person name="Nakagawa T."/>
            <person name="Ezawa T."/>
            <person name="Yamaguchi K."/>
            <person name="Bino T."/>
            <person name="Nishimoto Y."/>
            <person name="Shigenobu S."/>
            <person name="Kawaguchi M."/>
        </authorList>
    </citation>
    <scope>NUCLEOTIDE SEQUENCE</scope>
    <source>
        <strain evidence="1">HR1</strain>
    </source>
</reference>
<name>A0A8H3ME07_9GLOM</name>
<comment type="caution">
    <text evidence="1">The sequence shown here is derived from an EMBL/GenBank/DDBJ whole genome shotgun (WGS) entry which is preliminary data.</text>
</comment>
<protein>
    <submittedName>
        <fullName evidence="1">Uncharacterized protein</fullName>
    </submittedName>
</protein>
<gene>
    <name evidence="1" type="ORF">RCL2_002759600</name>
</gene>
<dbReference type="AlphaFoldDB" id="A0A8H3ME07"/>